<protein>
    <recommendedName>
        <fullName evidence="2">SPOR domain-containing protein</fullName>
    </recommendedName>
</protein>
<keyword evidence="1" id="KW-0378">Hydrolase</keyword>
<comment type="caution">
    <text evidence="3">The sequence shown here is derived from an EMBL/GenBank/DDBJ whole genome shotgun (WGS) entry which is preliminary data.</text>
</comment>
<dbReference type="Gene3D" id="3.40.630.40">
    <property type="entry name" value="Zn-dependent exopeptidases"/>
    <property type="match status" value="1"/>
</dbReference>
<evidence type="ECO:0000259" key="2">
    <source>
        <dbReference type="PROSITE" id="PS51724"/>
    </source>
</evidence>
<dbReference type="SMART" id="SM00646">
    <property type="entry name" value="Ami_3"/>
    <property type="match status" value="1"/>
</dbReference>
<gene>
    <name evidence="3" type="ORF">GCM10007216_02020</name>
</gene>
<dbReference type="InterPro" id="IPR002508">
    <property type="entry name" value="MurNAc-LAA_cat"/>
</dbReference>
<evidence type="ECO:0000313" key="3">
    <source>
        <dbReference type="EMBL" id="GGC75005.1"/>
    </source>
</evidence>
<dbReference type="CDD" id="cd02696">
    <property type="entry name" value="MurNAc-LAA"/>
    <property type="match status" value="1"/>
</dbReference>
<proteinExistence type="predicted"/>
<evidence type="ECO:0000313" key="4">
    <source>
        <dbReference type="Proteomes" id="UP000619534"/>
    </source>
</evidence>
<accession>A0ABQ1NIZ4</accession>
<dbReference type="InterPro" id="IPR036680">
    <property type="entry name" value="SPOR-like_sf"/>
</dbReference>
<dbReference type="Proteomes" id="UP000619534">
    <property type="component" value="Unassembled WGS sequence"/>
</dbReference>
<dbReference type="InterPro" id="IPR050695">
    <property type="entry name" value="N-acetylmuramoyl_amidase_3"/>
</dbReference>
<evidence type="ECO:0000256" key="1">
    <source>
        <dbReference type="ARBA" id="ARBA00022801"/>
    </source>
</evidence>
<sequence length="455" mass="50467">MKKIIIDPGHGGNDPGATYKSYEEKNFNLSIALKVREYLLKNYEVDIVMTRLSDLTVSLEQRTQLANSEDADFFLSIHNNAAGGTGFESYIFNGTVPPVTKTHQNIIHDKILDAVEAKYGVNDRGKKRANFHVLRETKMSALLLEVLFVDNPEDIKLLTDPEFIQDVSIAIGEGVKKAFDLPSKSSPGILYKVIAGSFKNRSNAENRVQYLGTHNIDSIIVPITISGEQYYRVQAGAYSIKDNAHQQVQKLKSIGITDAFILTDGEAPSPPPSTPEERFTIQGDIHLNPCQLNEFVKTINPKAPDLGGYYREYGKVYGIRADVAYAQAIHETDYFRFTGIVDEKQNNFAGIGATGPDNPGASFATVEEGVHAHIQHLYAYASTAPIPNGYPKVDPRFDLVSRGSATTWTQLNGKWAVPGNNYGQSIISIFRRNINHALEQIDVQQAELQDLLNEF</sequence>
<dbReference type="Pfam" id="PF01520">
    <property type="entry name" value="Amidase_3"/>
    <property type="match status" value="1"/>
</dbReference>
<dbReference type="Gene3D" id="1.10.530.10">
    <property type="match status" value="1"/>
</dbReference>
<reference evidence="4" key="1">
    <citation type="journal article" date="2019" name="Int. J. Syst. Evol. Microbiol.">
        <title>The Global Catalogue of Microorganisms (GCM) 10K type strain sequencing project: providing services to taxonomists for standard genome sequencing and annotation.</title>
        <authorList>
            <consortium name="The Broad Institute Genomics Platform"/>
            <consortium name="The Broad Institute Genome Sequencing Center for Infectious Disease"/>
            <person name="Wu L."/>
            <person name="Ma J."/>
        </authorList>
    </citation>
    <scope>NUCLEOTIDE SEQUENCE [LARGE SCALE GENOMIC DNA]</scope>
    <source>
        <strain evidence="4">CCM 7282</strain>
    </source>
</reference>
<dbReference type="PANTHER" id="PTHR30404">
    <property type="entry name" value="N-ACETYLMURAMOYL-L-ALANINE AMIDASE"/>
    <property type="match status" value="1"/>
</dbReference>
<dbReference type="RefSeq" id="WP_062444477.1">
    <property type="nucleotide sequence ID" value="NZ_BMCJ01000001.1"/>
</dbReference>
<dbReference type="Gene3D" id="3.30.70.1070">
    <property type="entry name" value="Sporulation related repeat"/>
    <property type="match status" value="1"/>
</dbReference>
<dbReference type="InterPro" id="IPR002901">
    <property type="entry name" value="MGlyc_endo_b_GlcNAc-like_dom"/>
</dbReference>
<dbReference type="EMBL" id="BMCJ01000001">
    <property type="protein sequence ID" value="GGC75005.1"/>
    <property type="molecule type" value="Genomic_DNA"/>
</dbReference>
<dbReference type="PANTHER" id="PTHR30404:SF0">
    <property type="entry name" value="N-ACETYLMURAMOYL-L-ALANINE AMIDASE AMIC"/>
    <property type="match status" value="1"/>
</dbReference>
<keyword evidence="4" id="KW-1185">Reference proteome</keyword>
<dbReference type="PROSITE" id="PS51724">
    <property type="entry name" value="SPOR"/>
    <property type="match status" value="1"/>
</dbReference>
<dbReference type="InterPro" id="IPR007730">
    <property type="entry name" value="SPOR-like_dom"/>
</dbReference>
<dbReference type="Pfam" id="PF05036">
    <property type="entry name" value="SPOR"/>
    <property type="match status" value="1"/>
</dbReference>
<name>A0ABQ1NIZ4_9BACI</name>
<feature type="domain" description="SPOR" evidence="2">
    <location>
        <begin position="185"/>
        <end position="264"/>
    </location>
</feature>
<dbReference type="SUPFAM" id="SSF53187">
    <property type="entry name" value="Zn-dependent exopeptidases"/>
    <property type="match status" value="1"/>
</dbReference>
<organism evidence="3 4">
    <name type="scientific">Thalassobacillus devorans</name>
    <dbReference type="NCBI Taxonomy" id="279813"/>
    <lineage>
        <taxon>Bacteria</taxon>
        <taxon>Bacillati</taxon>
        <taxon>Bacillota</taxon>
        <taxon>Bacilli</taxon>
        <taxon>Bacillales</taxon>
        <taxon>Bacillaceae</taxon>
        <taxon>Thalassobacillus</taxon>
    </lineage>
</organism>
<dbReference type="Pfam" id="PF01832">
    <property type="entry name" value="Glucosaminidase"/>
    <property type="match status" value="1"/>
</dbReference>
<dbReference type="SUPFAM" id="SSF110997">
    <property type="entry name" value="Sporulation related repeat"/>
    <property type="match status" value="1"/>
</dbReference>